<keyword evidence="4" id="KW-1185">Reference proteome</keyword>
<dbReference type="Proteomes" id="UP000000305">
    <property type="component" value="Unassembled WGS sequence"/>
</dbReference>
<dbReference type="GO" id="GO:0005789">
    <property type="term" value="C:endoplasmic reticulum membrane"/>
    <property type="evidence" value="ECO:0000318"/>
    <property type="project" value="GO_Central"/>
</dbReference>
<dbReference type="GO" id="GO:0016197">
    <property type="term" value="P:endosomal transport"/>
    <property type="evidence" value="ECO:0000318"/>
    <property type="project" value="GO_Central"/>
</dbReference>
<dbReference type="InParanoid" id="E9H5T1"/>
<keyword evidence="1" id="KW-0812">Transmembrane</keyword>
<dbReference type="Pfam" id="PF05050">
    <property type="entry name" value="Methyltransf_21"/>
    <property type="match status" value="1"/>
</dbReference>
<evidence type="ECO:0000313" key="3">
    <source>
        <dbReference type="EMBL" id="EFX73031.1"/>
    </source>
</evidence>
<organism evidence="3 4">
    <name type="scientific">Daphnia pulex</name>
    <name type="common">Water flea</name>
    <dbReference type="NCBI Taxonomy" id="6669"/>
    <lineage>
        <taxon>Eukaryota</taxon>
        <taxon>Metazoa</taxon>
        <taxon>Ecdysozoa</taxon>
        <taxon>Arthropoda</taxon>
        <taxon>Crustacea</taxon>
        <taxon>Branchiopoda</taxon>
        <taxon>Diplostraca</taxon>
        <taxon>Cladocera</taxon>
        <taxon>Anomopoda</taxon>
        <taxon>Daphniidae</taxon>
        <taxon>Daphnia</taxon>
    </lineage>
</organism>
<keyword evidence="1" id="KW-1133">Transmembrane helix</keyword>
<dbReference type="OrthoDB" id="6357215at2759"/>
<dbReference type="KEGG" id="dpx:DAPPUDRAFT_253743"/>
<sequence length="371" mass="42653">MVRLHSSTLIAVLRLVVFLALLLWFHYVFSLMREFNSEKEIIRDKDELSHSQQSFTESVKLTNKTTTTDKPFSNKYNLMEETYGKEWSKAPADEYSVDCTVDYANANQLQQDHPCVVHLIQSNYLRPPAPKRVPYQMDHPETIDPSDGQSKAILRILQNKVNGFFIECGGYDGEFLSNTLYMERSLGWTGLLIEADKQAYSRLVRRNRKAYTSPVCLSTKPYPMQVTYNGSVSAGSFVVAQKEMNGDPQSNEMLGILDGSAVNDTKDIYKVQCFPLYSILLAIGRTHVDYFGLDVEGSEYKILKTIPWHKIYVQTLTVEWNHTPEGEPAISRLMEGNNFIKFGMFSMPYSREVVFVQDFLYGFRIFEDEDY</sequence>
<reference evidence="3 4" key="1">
    <citation type="journal article" date="2011" name="Science">
        <title>The ecoresponsive genome of Daphnia pulex.</title>
        <authorList>
            <person name="Colbourne J.K."/>
            <person name="Pfrender M.E."/>
            <person name="Gilbert D."/>
            <person name="Thomas W.K."/>
            <person name="Tucker A."/>
            <person name="Oakley T.H."/>
            <person name="Tokishita S."/>
            <person name="Aerts A."/>
            <person name="Arnold G.J."/>
            <person name="Basu M.K."/>
            <person name="Bauer D.J."/>
            <person name="Caceres C.E."/>
            <person name="Carmel L."/>
            <person name="Casola C."/>
            <person name="Choi J.H."/>
            <person name="Detter J.C."/>
            <person name="Dong Q."/>
            <person name="Dusheyko S."/>
            <person name="Eads B.D."/>
            <person name="Frohlich T."/>
            <person name="Geiler-Samerotte K.A."/>
            <person name="Gerlach D."/>
            <person name="Hatcher P."/>
            <person name="Jogdeo S."/>
            <person name="Krijgsveld J."/>
            <person name="Kriventseva E.V."/>
            <person name="Kultz D."/>
            <person name="Laforsch C."/>
            <person name="Lindquist E."/>
            <person name="Lopez J."/>
            <person name="Manak J.R."/>
            <person name="Muller J."/>
            <person name="Pangilinan J."/>
            <person name="Patwardhan R.P."/>
            <person name="Pitluck S."/>
            <person name="Pritham E.J."/>
            <person name="Rechtsteiner A."/>
            <person name="Rho M."/>
            <person name="Rogozin I.B."/>
            <person name="Sakarya O."/>
            <person name="Salamov A."/>
            <person name="Schaack S."/>
            <person name="Shapiro H."/>
            <person name="Shiga Y."/>
            <person name="Skalitzky C."/>
            <person name="Smith Z."/>
            <person name="Souvorov A."/>
            <person name="Sung W."/>
            <person name="Tang Z."/>
            <person name="Tsuchiya D."/>
            <person name="Tu H."/>
            <person name="Vos H."/>
            <person name="Wang M."/>
            <person name="Wolf Y.I."/>
            <person name="Yamagata H."/>
            <person name="Yamada T."/>
            <person name="Ye Y."/>
            <person name="Shaw J.R."/>
            <person name="Andrews J."/>
            <person name="Crease T.J."/>
            <person name="Tang H."/>
            <person name="Lucas S.M."/>
            <person name="Robertson H.M."/>
            <person name="Bork P."/>
            <person name="Koonin E.V."/>
            <person name="Zdobnov E.M."/>
            <person name="Grigoriev I.V."/>
            <person name="Lynch M."/>
            <person name="Boore J.L."/>
        </authorList>
    </citation>
    <scope>NUCLEOTIDE SEQUENCE [LARGE SCALE GENOMIC DNA]</scope>
</reference>
<dbReference type="GO" id="GO:0005886">
    <property type="term" value="C:plasma membrane"/>
    <property type="evidence" value="ECO:0000318"/>
    <property type="project" value="GO_Central"/>
</dbReference>
<feature type="transmembrane region" description="Helical" evidence="1">
    <location>
        <begin position="6"/>
        <end position="29"/>
    </location>
</feature>
<evidence type="ECO:0000313" key="4">
    <source>
        <dbReference type="Proteomes" id="UP000000305"/>
    </source>
</evidence>
<keyword evidence="1" id="KW-0472">Membrane</keyword>
<proteinExistence type="predicted"/>
<dbReference type="GO" id="GO:0031902">
    <property type="term" value="C:late endosome membrane"/>
    <property type="evidence" value="ECO:0000318"/>
    <property type="project" value="GO_Central"/>
</dbReference>
<dbReference type="AlphaFoldDB" id="E9H5T1"/>
<dbReference type="SUPFAM" id="SSF53335">
    <property type="entry name" value="S-adenosyl-L-methionine-dependent methyltransferases"/>
    <property type="match status" value="1"/>
</dbReference>
<dbReference type="eggNOG" id="ENOG502S385">
    <property type="taxonomic scope" value="Eukaryota"/>
</dbReference>
<dbReference type="InterPro" id="IPR053202">
    <property type="entry name" value="EGF_Rcpt_Signaling_Reg"/>
</dbReference>
<evidence type="ECO:0000256" key="1">
    <source>
        <dbReference type="SAM" id="Phobius"/>
    </source>
</evidence>
<protein>
    <recommendedName>
        <fullName evidence="2">Methyltransferase FkbM domain-containing protein</fullName>
    </recommendedName>
</protein>
<dbReference type="PhylomeDB" id="E9H5T1"/>
<accession>E9H5T1</accession>
<dbReference type="OMA" id="CIMLLSH"/>
<dbReference type="InterPro" id="IPR029063">
    <property type="entry name" value="SAM-dependent_MTases_sf"/>
</dbReference>
<dbReference type="EMBL" id="GL732594">
    <property type="protein sequence ID" value="EFX73031.1"/>
    <property type="molecule type" value="Genomic_DNA"/>
</dbReference>
<dbReference type="InterPro" id="IPR006342">
    <property type="entry name" value="FkbM_mtfrase"/>
</dbReference>
<dbReference type="PANTHER" id="PTHR34009:SF2">
    <property type="entry name" value="PROTEIN STAR"/>
    <property type="match status" value="1"/>
</dbReference>
<dbReference type="PANTHER" id="PTHR34009">
    <property type="entry name" value="PROTEIN STAR"/>
    <property type="match status" value="1"/>
</dbReference>
<evidence type="ECO:0000259" key="2">
    <source>
        <dbReference type="Pfam" id="PF05050"/>
    </source>
</evidence>
<feature type="domain" description="Methyltransferase FkbM" evidence="2">
    <location>
        <begin position="167"/>
        <end position="326"/>
    </location>
</feature>
<dbReference type="GO" id="GO:0005794">
    <property type="term" value="C:Golgi apparatus"/>
    <property type="evidence" value="ECO:0000318"/>
    <property type="project" value="GO_Central"/>
</dbReference>
<dbReference type="GO" id="GO:0006888">
    <property type="term" value="P:endoplasmic reticulum to Golgi vesicle-mediated transport"/>
    <property type="evidence" value="ECO:0000318"/>
    <property type="project" value="GO_Central"/>
</dbReference>
<name>E9H5T1_DAPPU</name>
<dbReference type="HOGENOM" id="CLU_062907_1_0_1"/>
<dbReference type="Gene3D" id="3.40.50.150">
    <property type="entry name" value="Vaccinia Virus protein VP39"/>
    <property type="match status" value="1"/>
</dbReference>
<gene>
    <name evidence="3" type="ORF">DAPPUDRAFT_253743</name>
</gene>